<comment type="caution">
    <text evidence="3">The sequence shown here is derived from an EMBL/GenBank/DDBJ whole genome shotgun (WGS) entry which is preliminary data.</text>
</comment>
<organism evidence="3 4">
    <name type="scientific">Sinorhizobium glycinis</name>
    <dbReference type="NCBI Taxonomy" id="1472378"/>
    <lineage>
        <taxon>Bacteria</taxon>
        <taxon>Pseudomonadati</taxon>
        <taxon>Pseudomonadota</taxon>
        <taxon>Alphaproteobacteria</taxon>
        <taxon>Hyphomicrobiales</taxon>
        <taxon>Rhizobiaceae</taxon>
        <taxon>Sinorhizobium/Ensifer group</taxon>
        <taxon>Sinorhizobium</taxon>
    </lineage>
</organism>
<name>A0A178Y745_9HYPH</name>
<proteinExistence type="predicted"/>
<dbReference type="PANTHER" id="PTHR12526:SF630">
    <property type="entry name" value="GLYCOSYLTRANSFERASE"/>
    <property type="match status" value="1"/>
</dbReference>
<feature type="domain" description="Glycosyl transferase family 1" evidence="1">
    <location>
        <begin position="164"/>
        <end position="317"/>
    </location>
</feature>
<dbReference type="OrthoDB" id="529131at2"/>
<evidence type="ECO:0000259" key="2">
    <source>
        <dbReference type="Pfam" id="PF13439"/>
    </source>
</evidence>
<dbReference type="InterPro" id="IPR001296">
    <property type="entry name" value="Glyco_trans_1"/>
</dbReference>
<evidence type="ECO:0000259" key="1">
    <source>
        <dbReference type="Pfam" id="PF00534"/>
    </source>
</evidence>
<dbReference type="GO" id="GO:0016757">
    <property type="term" value="F:glycosyltransferase activity"/>
    <property type="evidence" value="ECO:0007669"/>
    <property type="project" value="InterPro"/>
</dbReference>
<dbReference type="SUPFAM" id="SSF53756">
    <property type="entry name" value="UDP-Glycosyltransferase/glycogen phosphorylase"/>
    <property type="match status" value="1"/>
</dbReference>
<reference evidence="3 4" key="1">
    <citation type="journal article" date="2016" name="Int. J. Syst. Evol. Microbiol.">
        <title>Ensifer glycinis sp. nov., an novel rhizobial species associated with Glycine spp.</title>
        <authorList>
            <person name="Yan H."/>
            <person name="Yan J."/>
            <person name="Sui X.H."/>
            <person name="Wang E.T."/>
            <person name="Chen W.X."/>
            <person name="Zhang X.X."/>
            <person name="Chen W.F."/>
        </authorList>
    </citation>
    <scope>NUCLEOTIDE SEQUENCE [LARGE SCALE GENOMIC DNA]</scope>
    <source>
        <strain evidence="3 4">CCBAU 23380</strain>
    </source>
</reference>
<dbReference type="Proteomes" id="UP000094025">
    <property type="component" value="Unassembled WGS sequence"/>
</dbReference>
<dbReference type="AlphaFoldDB" id="A0A178Y745"/>
<sequence length="343" mass="39050">MKVMHIHFGKEGGAERFFVNLVNALHDRGVEQRVLIRPGRSWRGEIEGSAKIHEGVFRRISLSRFFLQWRMSRILREFQPDVIMAWQLRASRFMPSYKNAFRISRLGDYPEHLGYYTNVETLVCITPDIAAKVQDFGWRRGVEVIANFTRATPVEPVRRSEMETPAEAFVVVGMGRFVKRKGFDGLLRAIQKVEGVYLWLLGDGPEREELERLTDTLGIRDRVRFPGWQTNAYGYLAAGDVFAINSSHEPLGNVCFEGWGAGKPTIAARAEGPSWVMTHERDALMVDCGDDEGLADAIRRLRDDPRLREKLSAGGRETLQTRFSERAITDAYLELFAKGAAQR</sequence>
<protein>
    <submittedName>
        <fullName evidence="3">Glycosyltransferase</fullName>
    </submittedName>
</protein>
<dbReference type="RefSeq" id="WP_064240368.1">
    <property type="nucleotide sequence ID" value="NZ_LPUX01000050.1"/>
</dbReference>
<accession>A0A178Y745</accession>
<dbReference type="Gene3D" id="3.40.50.2000">
    <property type="entry name" value="Glycogen Phosphorylase B"/>
    <property type="match status" value="2"/>
</dbReference>
<dbReference type="CDD" id="cd03811">
    <property type="entry name" value="GT4_GT28_WabH-like"/>
    <property type="match status" value="1"/>
</dbReference>
<dbReference type="PANTHER" id="PTHR12526">
    <property type="entry name" value="GLYCOSYLTRANSFERASE"/>
    <property type="match status" value="1"/>
</dbReference>
<dbReference type="Pfam" id="PF00534">
    <property type="entry name" value="Glycos_transf_1"/>
    <property type="match status" value="1"/>
</dbReference>
<evidence type="ECO:0000313" key="4">
    <source>
        <dbReference type="Proteomes" id="UP000094025"/>
    </source>
</evidence>
<feature type="domain" description="Glycosyltransferase subfamily 4-like N-terminal" evidence="2">
    <location>
        <begin position="12"/>
        <end position="147"/>
    </location>
</feature>
<dbReference type="InterPro" id="IPR028098">
    <property type="entry name" value="Glyco_trans_4-like_N"/>
</dbReference>
<evidence type="ECO:0000313" key="3">
    <source>
        <dbReference type="EMBL" id="OAP42525.1"/>
    </source>
</evidence>
<keyword evidence="3" id="KW-0808">Transferase</keyword>
<gene>
    <name evidence="3" type="ORF">AU381_15170</name>
</gene>
<dbReference type="EMBL" id="LPUX01000050">
    <property type="protein sequence ID" value="OAP42525.1"/>
    <property type="molecule type" value="Genomic_DNA"/>
</dbReference>
<dbReference type="STRING" id="1472378.AU381_15170"/>
<dbReference type="Pfam" id="PF13439">
    <property type="entry name" value="Glyco_transf_4"/>
    <property type="match status" value="1"/>
</dbReference>
<keyword evidence="4" id="KW-1185">Reference proteome</keyword>